<evidence type="ECO:0000256" key="1">
    <source>
        <dbReference type="SAM" id="Phobius"/>
    </source>
</evidence>
<sequence>MSDWKAILSLIVLEIWFFFTLLGYYVAIVNPQNSESVLGGVWTYSILVVILCVKYFAFGRSDVSRKYVHEFEQWPKRKNRIGGIIVWASILMIAANLVFVIYLFYQT</sequence>
<organism evidence="2 3">
    <name type="scientific">Taibaiella soli</name>
    <dbReference type="NCBI Taxonomy" id="1649169"/>
    <lineage>
        <taxon>Bacteria</taxon>
        <taxon>Pseudomonadati</taxon>
        <taxon>Bacteroidota</taxon>
        <taxon>Chitinophagia</taxon>
        <taxon>Chitinophagales</taxon>
        <taxon>Chitinophagaceae</taxon>
        <taxon>Taibaiella</taxon>
    </lineage>
</organism>
<comment type="caution">
    <text evidence="2">The sequence shown here is derived from an EMBL/GenBank/DDBJ whole genome shotgun (WGS) entry which is preliminary data.</text>
</comment>
<keyword evidence="1" id="KW-0812">Transmembrane</keyword>
<proteinExistence type="predicted"/>
<keyword evidence="3" id="KW-1185">Reference proteome</keyword>
<gene>
    <name evidence="2" type="ORF">DN068_10545</name>
</gene>
<protein>
    <submittedName>
        <fullName evidence="2">Uncharacterized protein</fullName>
    </submittedName>
</protein>
<reference evidence="2 3" key="1">
    <citation type="submission" date="2018-06" db="EMBL/GenBank/DDBJ databases">
        <title>Mucibacter soli gen. nov., sp. nov., a new member of the family Chitinophagaceae producing mucin.</title>
        <authorList>
            <person name="Kim M.-K."/>
            <person name="Park S."/>
            <person name="Kim T.-S."/>
            <person name="Joung Y."/>
            <person name="Han J.-H."/>
            <person name="Kim S.B."/>
        </authorList>
    </citation>
    <scope>NUCLEOTIDE SEQUENCE [LARGE SCALE GENOMIC DNA]</scope>
    <source>
        <strain evidence="2 3">R1-15</strain>
    </source>
</reference>
<feature type="transmembrane region" description="Helical" evidence="1">
    <location>
        <begin position="39"/>
        <end position="57"/>
    </location>
</feature>
<dbReference type="EMBL" id="QKTW01000016">
    <property type="protein sequence ID" value="PZF72844.1"/>
    <property type="molecule type" value="Genomic_DNA"/>
</dbReference>
<evidence type="ECO:0000313" key="2">
    <source>
        <dbReference type="EMBL" id="PZF72844.1"/>
    </source>
</evidence>
<accession>A0A2W2AXV1</accession>
<keyword evidence="1" id="KW-0472">Membrane</keyword>
<dbReference type="OrthoDB" id="1452486at2"/>
<dbReference type="RefSeq" id="WP_110998878.1">
    <property type="nucleotide sequence ID" value="NZ_QKTW01000016.1"/>
</dbReference>
<evidence type="ECO:0000313" key="3">
    <source>
        <dbReference type="Proteomes" id="UP000248745"/>
    </source>
</evidence>
<feature type="transmembrane region" description="Helical" evidence="1">
    <location>
        <begin position="84"/>
        <end position="105"/>
    </location>
</feature>
<dbReference type="Proteomes" id="UP000248745">
    <property type="component" value="Unassembled WGS sequence"/>
</dbReference>
<keyword evidence="1" id="KW-1133">Transmembrane helix</keyword>
<name>A0A2W2AXV1_9BACT</name>
<feature type="transmembrane region" description="Helical" evidence="1">
    <location>
        <begin position="7"/>
        <end position="27"/>
    </location>
</feature>
<dbReference type="AlphaFoldDB" id="A0A2W2AXV1"/>